<dbReference type="Proteomes" id="UP001281761">
    <property type="component" value="Unassembled WGS sequence"/>
</dbReference>
<reference evidence="1 2" key="1">
    <citation type="journal article" date="2022" name="bioRxiv">
        <title>Genomics of Preaxostyla Flagellates Illuminates Evolutionary Transitions and the Path Towards Mitochondrial Loss.</title>
        <authorList>
            <person name="Novak L.V.F."/>
            <person name="Treitli S.C."/>
            <person name="Pyrih J."/>
            <person name="Halakuc P."/>
            <person name="Pipaliya S.V."/>
            <person name="Vacek V."/>
            <person name="Brzon O."/>
            <person name="Soukal P."/>
            <person name="Eme L."/>
            <person name="Dacks J.B."/>
            <person name="Karnkowska A."/>
            <person name="Elias M."/>
            <person name="Hampl V."/>
        </authorList>
    </citation>
    <scope>NUCLEOTIDE SEQUENCE [LARGE SCALE GENOMIC DNA]</scope>
    <source>
        <strain evidence="1">NAU3</strain>
        <tissue evidence="1">Gut</tissue>
    </source>
</reference>
<dbReference type="EMBL" id="JARBJD010000071">
    <property type="protein sequence ID" value="KAK2955017.1"/>
    <property type="molecule type" value="Genomic_DNA"/>
</dbReference>
<name>A0ABQ9XU62_9EUKA</name>
<protein>
    <submittedName>
        <fullName evidence="1">Uncharacterized protein</fullName>
    </submittedName>
</protein>
<evidence type="ECO:0000313" key="2">
    <source>
        <dbReference type="Proteomes" id="UP001281761"/>
    </source>
</evidence>
<sequence>MRSCFKRQHKAHRVAPWKDTTRRLLTDTQKRYLRTRTRRRVHQLWSTRSTHNAITDEGRGIWMKSGHSKVLSIVFWQHSGDEAGNGIVTTALTHPTALLHSPTTSLSARTCEDGGQVTRRRVQLRDQVSSGEWLKEGCDRANGEGQSLLLHTVRRRAVCIPPIRSEGLICLCASLFIALRVERDELLVGVYDQVLWFNSLFEEPRTTVDEGLFLRWSLISAINHQANTKLSRKCKLPPIVTIDPSINEHGERGGGGERIPIVRVNYEVMPESTKITHKQCCPK</sequence>
<evidence type="ECO:0000313" key="1">
    <source>
        <dbReference type="EMBL" id="KAK2955017.1"/>
    </source>
</evidence>
<gene>
    <name evidence="1" type="ORF">BLNAU_9948</name>
</gene>
<keyword evidence="2" id="KW-1185">Reference proteome</keyword>
<proteinExistence type="predicted"/>
<comment type="caution">
    <text evidence="1">The sequence shown here is derived from an EMBL/GenBank/DDBJ whole genome shotgun (WGS) entry which is preliminary data.</text>
</comment>
<organism evidence="1 2">
    <name type="scientific">Blattamonas nauphoetae</name>
    <dbReference type="NCBI Taxonomy" id="2049346"/>
    <lineage>
        <taxon>Eukaryota</taxon>
        <taxon>Metamonada</taxon>
        <taxon>Preaxostyla</taxon>
        <taxon>Oxymonadida</taxon>
        <taxon>Blattamonas</taxon>
    </lineage>
</organism>
<accession>A0ABQ9XU62</accession>